<gene>
    <name evidence="1" type="ORF">H8S22_06265</name>
</gene>
<dbReference type="Proteomes" id="UP000635828">
    <property type="component" value="Unassembled WGS sequence"/>
</dbReference>
<dbReference type="EMBL" id="JACOOS010000005">
    <property type="protein sequence ID" value="MBC5677225.1"/>
    <property type="molecule type" value="Genomic_DNA"/>
</dbReference>
<proteinExistence type="predicted"/>
<evidence type="ECO:0000313" key="1">
    <source>
        <dbReference type="EMBL" id="MBC5677225.1"/>
    </source>
</evidence>
<protein>
    <submittedName>
        <fullName evidence="1">Uncharacterized protein</fullName>
    </submittedName>
</protein>
<keyword evidence="2" id="KW-1185">Reference proteome</keyword>
<comment type="caution">
    <text evidence="1">The sequence shown here is derived from an EMBL/GenBank/DDBJ whole genome shotgun (WGS) entry which is preliminary data.</text>
</comment>
<evidence type="ECO:0000313" key="2">
    <source>
        <dbReference type="Proteomes" id="UP000635828"/>
    </source>
</evidence>
<name>A0ABR7FPV6_9FIRM</name>
<organism evidence="1 2">
    <name type="scientific">Anaerostipes hominis</name>
    <name type="common">ex Liu et al. 2021</name>
    <dbReference type="NCBI Taxonomy" id="2763018"/>
    <lineage>
        <taxon>Bacteria</taxon>
        <taxon>Bacillati</taxon>
        <taxon>Bacillota</taxon>
        <taxon>Clostridia</taxon>
        <taxon>Lachnospirales</taxon>
        <taxon>Lachnospiraceae</taxon>
        <taxon>Anaerostipes</taxon>
    </lineage>
</organism>
<accession>A0ABR7FPV6</accession>
<dbReference type="RefSeq" id="WP_024727396.1">
    <property type="nucleotide sequence ID" value="NZ_JACOOS010000005.1"/>
</dbReference>
<reference evidence="1 2" key="1">
    <citation type="submission" date="2020-08" db="EMBL/GenBank/DDBJ databases">
        <title>Genome public.</title>
        <authorList>
            <person name="Liu C."/>
            <person name="Sun Q."/>
        </authorList>
    </citation>
    <scope>NUCLEOTIDE SEQUENCE [LARGE SCALE GENOMIC DNA]</scope>
    <source>
        <strain evidence="1 2">NSJ-7</strain>
    </source>
</reference>
<sequence>MGMNENFLLDSWEESKYDDSIEGFRKMIERMDEGTKYIKTQLNRVDVLHVMNNQDEENPGSLRFFRFGPPTEEGCANVHVGGFTQKSLLEKGAEELVTEAKRSNNTIFRLMGKTYFTDYYAFRTLAQILERGKEFLEPRFSRDYAMSIDMHGNTYGTKEVTFVVRKAGDLSKVYAVHSGQYVPVKQAALLEICDKLSEYFGKVKMNWWQINHQFSTAILTFPEKAEEIADFYKLPDKFVPGVRICISDTGRSSLTIEGNWQVAQNSYNRTKKVSKKHAGKNDEKTLVQDLLIEAEQQIFSEFAALPKQLSILLNINVSDPVAAIEETVKKLGMGHEKQLGIKITKKIKEQLIASLNPNLYYTAYDITMMFLSLPSCIYGLKESALEKLERLVSKVPWLDVYAATDNDDDILIVS</sequence>